<dbReference type="Gene3D" id="2.170.130.10">
    <property type="entry name" value="TonB-dependent receptor, plug domain"/>
    <property type="match status" value="1"/>
</dbReference>
<dbReference type="InterPro" id="IPR037066">
    <property type="entry name" value="Plug_dom_sf"/>
</dbReference>
<feature type="chain" id="PRO_5045691277" evidence="2">
    <location>
        <begin position="23"/>
        <end position="1000"/>
    </location>
</feature>
<gene>
    <name evidence="5" type="ORF">ACFOET_13555</name>
</gene>
<comment type="subcellular location">
    <subcellularLocation>
        <location evidence="1">Cell outer membrane</location>
    </subcellularLocation>
</comment>
<keyword evidence="1" id="KW-0798">TonB box</keyword>
<dbReference type="Pfam" id="PF07715">
    <property type="entry name" value="Plug"/>
    <property type="match status" value="1"/>
</dbReference>
<name>A0ABV7JKX2_9SPHI</name>
<dbReference type="RefSeq" id="WP_379023504.1">
    <property type="nucleotide sequence ID" value="NZ_JBHRTA010000038.1"/>
</dbReference>
<protein>
    <submittedName>
        <fullName evidence="5">SusC/RagA family TonB-linked outer membrane protein</fullName>
    </submittedName>
</protein>
<dbReference type="InterPro" id="IPR023996">
    <property type="entry name" value="TonB-dep_OMP_SusC/RagA"/>
</dbReference>
<keyword evidence="2" id="KW-0732">Signal</keyword>
<dbReference type="InterPro" id="IPR012910">
    <property type="entry name" value="Plug_dom"/>
</dbReference>
<accession>A0ABV7JKX2</accession>
<evidence type="ECO:0000313" key="6">
    <source>
        <dbReference type="Proteomes" id="UP001595526"/>
    </source>
</evidence>
<evidence type="ECO:0000259" key="3">
    <source>
        <dbReference type="Pfam" id="PF00593"/>
    </source>
</evidence>
<feature type="domain" description="TonB-dependent receptor plug" evidence="4">
    <location>
        <begin position="116"/>
        <end position="218"/>
    </location>
</feature>
<organism evidence="5 6">
    <name type="scientific">Parapedobacter deserti</name>
    <dbReference type="NCBI Taxonomy" id="1912957"/>
    <lineage>
        <taxon>Bacteria</taxon>
        <taxon>Pseudomonadati</taxon>
        <taxon>Bacteroidota</taxon>
        <taxon>Sphingobacteriia</taxon>
        <taxon>Sphingobacteriales</taxon>
        <taxon>Sphingobacteriaceae</taxon>
        <taxon>Parapedobacter</taxon>
    </lineage>
</organism>
<feature type="domain" description="TonB-dependent receptor-like beta-barrel" evidence="3">
    <location>
        <begin position="391"/>
        <end position="960"/>
    </location>
</feature>
<sequence>MNNYYISILLMVGIWCPLASMAQEPASGRVDDQYGYGLAFVTIHDQAGVSHGQTDENGAFTIALADTATLVFRLAGYEAVRQFVRPGQQGITLVMGPDSRTAIVDLAFGQQAHHAVTAAVATVSSTVLRETPVPTLSNTLFGRLPGLTVMQGSGEPGYDAPQMLIRGKGTYQDNSFLIFVDGLETPFDQLSVDEIETISVLKDAAALSQFGIRGANGALWVTTKRGQAGKTRITLNARNGWQQPIALPRFVDAYDYARLYNEALQNDGLAPRYSSDELEAYRTGEDPYLYPNVNWYDEVLRSYAPQRDASLTFSGGGQTARYFILLGYNRNEGLYANTDRDRVENSNADFQRYNFRANVDMQLSKYVSAAMDLGGRIEDRYFPNFNGPQLWDNMARFPANAYPVRNPNGTWGGNALFFDNPVASVLDRGFNSSTDRNLMATLRLTEHLDFITEGLSLRQTVAFNNWHRGNYNKTRNIAVYELSTQTGEDGQQELIYRQHGTRTDLSIDQGGNDQWNRTNLQFSLNYDRNFGVNGISAQLMYYQDVYAVSGNNVPYANQSVMGRFHYGYADTYFAELGFSYSGSERFPAGNRFGFFPALSGAWLVSNEEFLKGSTAISYLKARASVGLLGNDRLVGPRFAYQQDFYYSGNYYFGPGNNSFGTIVEGVPGNPDISWEKSLQYNLGVEATMYNRLDIGLDAYYENRWDILATDDGTVPSYVGLGSAYRNMGEVNNWGFEATASYRKALGDLTYHVGGSVFYSRNKVVAMNEVVRAEPYLYRTGHPVGQPFGLQADGFWEAADFDGSGSLLPGRPVSTFAPVQPGDIRYVDQNNDGLIDENDYVAIGNAFEPALSYTMNVGGAFKGLDFQVFFQGTGERSLFLGGTYFWALQNDNNIPVMALNRWTPQTAGQANYPRLSTLPNDNNYQNSSFWMRSGAMLRLRNVELGYTFPRGWQQKLRLNNLRLYVSGINLATWSSVQGTDPESIGGYPPLKSYNVGLTAQF</sequence>
<dbReference type="PROSITE" id="PS00018">
    <property type="entry name" value="EF_HAND_1"/>
    <property type="match status" value="1"/>
</dbReference>
<dbReference type="InterPro" id="IPR018247">
    <property type="entry name" value="EF_Hand_1_Ca_BS"/>
</dbReference>
<proteinExistence type="inferred from homology"/>
<evidence type="ECO:0000256" key="1">
    <source>
        <dbReference type="RuleBase" id="RU003357"/>
    </source>
</evidence>
<evidence type="ECO:0000259" key="4">
    <source>
        <dbReference type="Pfam" id="PF07715"/>
    </source>
</evidence>
<evidence type="ECO:0000256" key="2">
    <source>
        <dbReference type="SAM" id="SignalP"/>
    </source>
</evidence>
<comment type="similarity">
    <text evidence="1">Belongs to the TonB-dependent receptor family.</text>
</comment>
<dbReference type="Proteomes" id="UP001595526">
    <property type="component" value="Unassembled WGS sequence"/>
</dbReference>
<keyword evidence="1" id="KW-0472">Membrane</keyword>
<comment type="caution">
    <text evidence="5">The sequence shown here is derived from an EMBL/GenBank/DDBJ whole genome shotgun (WGS) entry which is preliminary data.</text>
</comment>
<dbReference type="EMBL" id="JBHRTA010000038">
    <property type="protein sequence ID" value="MFC3198646.1"/>
    <property type="molecule type" value="Genomic_DNA"/>
</dbReference>
<evidence type="ECO:0000313" key="5">
    <source>
        <dbReference type="EMBL" id="MFC3198646.1"/>
    </source>
</evidence>
<dbReference type="NCBIfam" id="TIGR04056">
    <property type="entry name" value="OMP_RagA_SusC"/>
    <property type="match status" value="1"/>
</dbReference>
<feature type="signal peptide" evidence="2">
    <location>
        <begin position="1"/>
        <end position="22"/>
    </location>
</feature>
<keyword evidence="6" id="KW-1185">Reference proteome</keyword>
<dbReference type="Pfam" id="PF00593">
    <property type="entry name" value="TonB_dep_Rec_b-barrel"/>
    <property type="match status" value="1"/>
</dbReference>
<dbReference type="SUPFAM" id="SSF56935">
    <property type="entry name" value="Porins"/>
    <property type="match status" value="1"/>
</dbReference>
<reference evidence="6" key="1">
    <citation type="journal article" date="2019" name="Int. J. Syst. Evol. Microbiol.">
        <title>The Global Catalogue of Microorganisms (GCM) 10K type strain sequencing project: providing services to taxonomists for standard genome sequencing and annotation.</title>
        <authorList>
            <consortium name="The Broad Institute Genomics Platform"/>
            <consortium name="The Broad Institute Genome Sequencing Center for Infectious Disease"/>
            <person name="Wu L."/>
            <person name="Ma J."/>
        </authorList>
    </citation>
    <scope>NUCLEOTIDE SEQUENCE [LARGE SCALE GENOMIC DNA]</scope>
    <source>
        <strain evidence="6">KCTC 52416</strain>
    </source>
</reference>
<dbReference type="InterPro" id="IPR000531">
    <property type="entry name" value="Beta-barrel_TonB"/>
</dbReference>